<evidence type="ECO:0000313" key="4">
    <source>
        <dbReference type="EMBL" id="WXK76753.1"/>
    </source>
</evidence>
<evidence type="ECO:0000256" key="2">
    <source>
        <dbReference type="ARBA" id="ARBA00023315"/>
    </source>
</evidence>
<dbReference type="Pfam" id="PF13673">
    <property type="entry name" value="Acetyltransf_10"/>
    <property type="match status" value="1"/>
</dbReference>
<dbReference type="PROSITE" id="PS51186">
    <property type="entry name" value="GNAT"/>
    <property type="match status" value="1"/>
</dbReference>
<name>A0ABZ2QJS2_9ACTN</name>
<proteinExistence type="predicted"/>
<dbReference type="GO" id="GO:0016746">
    <property type="term" value="F:acyltransferase activity"/>
    <property type="evidence" value="ECO:0007669"/>
    <property type="project" value="UniProtKB-KW"/>
</dbReference>
<keyword evidence="5" id="KW-1185">Reference proteome</keyword>
<dbReference type="SUPFAM" id="SSF55729">
    <property type="entry name" value="Acyl-CoA N-acyltransferases (Nat)"/>
    <property type="match status" value="1"/>
</dbReference>
<organism evidence="4 5">
    <name type="scientific">Streptomyces sirii</name>
    <dbReference type="NCBI Taxonomy" id="3127701"/>
    <lineage>
        <taxon>Bacteria</taxon>
        <taxon>Bacillati</taxon>
        <taxon>Actinomycetota</taxon>
        <taxon>Actinomycetes</taxon>
        <taxon>Kitasatosporales</taxon>
        <taxon>Streptomycetaceae</taxon>
        <taxon>Streptomyces</taxon>
    </lineage>
</organism>
<dbReference type="CDD" id="cd04301">
    <property type="entry name" value="NAT_SF"/>
    <property type="match status" value="1"/>
</dbReference>
<protein>
    <submittedName>
        <fullName evidence="4">GNAT family N-acetyltransferase</fullName>
        <ecNumber evidence="4">2.3.1.-</ecNumber>
    </submittedName>
</protein>
<dbReference type="EC" id="2.3.1.-" evidence="4"/>
<keyword evidence="1 4" id="KW-0808">Transferase</keyword>
<dbReference type="InterPro" id="IPR050832">
    <property type="entry name" value="Bact_Acetyltransf"/>
</dbReference>
<evidence type="ECO:0000256" key="1">
    <source>
        <dbReference type="ARBA" id="ARBA00022679"/>
    </source>
</evidence>
<dbReference type="InterPro" id="IPR016181">
    <property type="entry name" value="Acyl_CoA_acyltransferase"/>
</dbReference>
<dbReference type="PANTHER" id="PTHR43877">
    <property type="entry name" value="AMINOALKYLPHOSPHONATE N-ACETYLTRANSFERASE-RELATED-RELATED"/>
    <property type="match status" value="1"/>
</dbReference>
<dbReference type="InterPro" id="IPR000182">
    <property type="entry name" value="GNAT_dom"/>
</dbReference>
<dbReference type="RefSeq" id="WP_407286252.1">
    <property type="nucleotide sequence ID" value="NZ_CP147982.1"/>
</dbReference>
<gene>
    <name evidence="4" type="ORF">WAB15_12505</name>
</gene>
<evidence type="ECO:0000313" key="5">
    <source>
        <dbReference type="Proteomes" id="UP001626628"/>
    </source>
</evidence>
<dbReference type="Gene3D" id="3.40.630.30">
    <property type="match status" value="1"/>
</dbReference>
<accession>A0ABZ2QJS2</accession>
<dbReference type="EMBL" id="CP147982">
    <property type="protein sequence ID" value="WXK76753.1"/>
    <property type="molecule type" value="Genomic_DNA"/>
</dbReference>
<keyword evidence="2 4" id="KW-0012">Acyltransferase</keyword>
<dbReference type="Proteomes" id="UP001626628">
    <property type="component" value="Chromosome"/>
</dbReference>
<sequence length="173" mass="19161">MITTLTFRLARVGADLASLVALYDSAARWMQKSGIDQWKPGGKDEAHFRRRIAEGEVWLAEVGGEIAGAFELWWEDEPAWGPQPPEAGYVHRLMVDRGRAPAGTGRAMLAHVERRISESGRQWARLDCVSSNPRLRTYYEAAGYTVVGEQPFKEDNGGGSPYGVTLLEKRLAG</sequence>
<reference evidence="4 5" key="1">
    <citation type="submission" date="2024-03" db="EMBL/GenBank/DDBJ databases">
        <title>The complete genome of Streptomyces sirii sp.nov.</title>
        <authorList>
            <person name="Zakalyukina Y.V."/>
            <person name="Belik A.R."/>
            <person name="Biryukov M.V."/>
            <person name="Baturina O.A."/>
            <person name="Kabilov M.R."/>
        </authorList>
    </citation>
    <scope>NUCLEOTIDE SEQUENCE [LARGE SCALE GENOMIC DNA]</scope>
    <source>
        <strain evidence="4 5">BP-8</strain>
    </source>
</reference>
<feature type="domain" description="N-acetyltransferase" evidence="3">
    <location>
        <begin position="5"/>
        <end position="172"/>
    </location>
</feature>
<evidence type="ECO:0000259" key="3">
    <source>
        <dbReference type="PROSITE" id="PS51186"/>
    </source>
</evidence>